<evidence type="ECO:0000313" key="2">
    <source>
        <dbReference type="Proteomes" id="UP001630127"/>
    </source>
</evidence>
<reference evidence="1 2" key="1">
    <citation type="submission" date="2024-11" db="EMBL/GenBank/DDBJ databases">
        <title>A near-complete genome assembly of Cinchona calisaya.</title>
        <authorList>
            <person name="Lian D.C."/>
            <person name="Zhao X.W."/>
            <person name="Wei L."/>
        </authorList>
    </citation>
    <scope>NUCLEOTIDE SEQUENCE [LARGE SCALE GENOMIC DNA]</scope>
    <source>
        <tissue evidence="1">Nenye</tissue>
    </source>
</reference>
<evidence type="ECO:0000313" key="1">
    <source>
        <dbReference type="EMBL" id="KAL3522945.1"/>
    </source>
</evidence>
<comment type="caution">
    <text evidence="1">The sequence shown here is derived from an EMBL/GenBank/DDBJ whole genome shotgun (WGS) entry which is preliminary data.</text>
</comment>
<dbReference type="Proteomes" id="UP001630127">
    <property type="component" value="Unassembled WGS sequence"/>
</dbReference>
<organism evidence="1 2">
    <name type="scientific">Cinchona calisaya</name>
    <dbReference type="NCBI Taxonomy" id="153742"/>
    <lineage>
        <taxon>Eukaryota</taxon>
        <taxon>Viridiplantae</taxon>
        <taxon>Streptophyta</taxon>
        <taxon>Embryophyta</taxon>
        <taxon>Tracheophyta</taxon>
        <taxon>Spermatophyta</taxon>
        <taxon>Magnoliopsida</taxon>
        <taxon>eudicotyledons</taxon>
        <taxon>Gunneridae</taxon>
        <taxon>Pentapetalae</taxon>
        <taxon>asterids</taxon>
        <taxon>lamiids</taxon>
        <taxon>Gentianales</taxon>
        <taxon>Rubiaceae</taxon>
        <taxon>Cinchonoideae</taxon>
        <taxon>Cinchoneae</taxon>
        <taxon>Cinchona</taxon>
    </lineage>
</organism>
<proteinExistence type="predicted"/>
<dbReference type="AlphaFoldDB" id="A0ABD2ZXI9"/>
<gene>
    <name evidence="1" type="ORF">ACH5RR_015779</name>
</gene>
<dbReference type="EMBL" id="JBJUIK010000007">
    <property type="protein sequence ID" value="KAL3522945.1"/>
    <property type="molecule type" value="Genomic_DNA"/>
</dbReference>
<protein>
    <submittedName>
        <fullName evidence="1">Uncharacterized protein</fullName>
    </submittedName>
</protein>
<name>A0ABD2ZXI9_9GENT</name>
<keyword evidence="2" id="KW-1185">Reference proteome</keyword>
<accession>A0ABD2ZXI9</accession>
<sequence>MSICPEECRLSLVGKVFGDKMLNLPIDCFTVTTGRRIAEVGKYSLGNQVNGHVLDGASHNSNDSMAAKSNSKAVSSGLTMVLMIREDGSSYGKKYIAATEAMDSQFAAATEAEKQIPVARATEDDSNQSKKQ</sequence>